<comment type="subcellular location">
    <subcellularLocation>
        <location evidence="1">Cell membrane</location>
        <topology evidence="1">Multi-pass membrane protein</topology>
    </subcellularLocation>
</comment>
<dbReference type="PANTHER" id="PTHR35007">
    <property type="entry name" value="INTEGRAL MEMBRANE PROTEIN-RELATED"/>
    <property type="match status" value="1"/>
</dbReference>
<evidence type="ECO:0000256" key="3">
    <source>
        <dbReference type="ARBA" id="ARBA00022692"/>
    </source>
</evidence>
<gene>
    <name evidence="8" type="ORF">SAMN06296429_112136</name>
</gene>
<dbReference type="OrthoDB" id="4868453at2"/>
<dbReference type="InterPro" id="IPR018076">
    <property type="entry name" value="T2SS_GspF_dom"/>
</dbReference>
<evidence type="ECO:0000259" key="7">
    <source>
        <dbReference type="Pfam" id="PF00482"/>
    </source>
</evidence>
<proteinExistence type="predicted"/>
<keyword evidence="4 6" id="KW-1133">Transmembrane helix</keyword>
<feature type="domain" description="Type II secretion system protein GspF" evidence="7">
    <location>
        <begin position="53"/>
        <end position="169"/>
    </location>
</feature>
<evidence type="ECO:0000256" key="1">
    <source>
        <dbReference type="ARBA" id="ARBA00004651"/>
    </source>
</evidence>
<organism evidence="8 9">
    <name type="scientific">Janibacter indicus</name>
    <dbReference type="NCBI Taxonomy" id="857417"/>
    <lineage>
        <taxon>Bacteria</taxon>
        <taxon>Bacillati</taxon>
        <taxon>Actinomycetota</taxon>
        <taxon>Actinomycetes</taxon>
        <taxon>Micrococcales</taxon>
        <taxon>Intrasporangiaceae</taxon>
        <taxon>Janibacter</taxon>
    </lineage>
</organism>
<evidence type="ECO:0000256" key="6">
    <source>
        <dbReference type="SAM" id="Phobius"/>
    </source>
</evidence>
<name>A0A1W2CV27_9MICO</name>
<keyword evidence="5 6" id="KW-0472">Membrane</keyword>
<sequence length="184" mass="18702">MSAAVTLLVVLGVGLWPGRAAPFGRWSRGVEPTPDGAPSPPLTVDDVADATVLLALALQSGRGLVQALDEVAEVAAAGAAADLRKVAAALRWGRSMDRAWGYARSAWGPTATAFVVADTVGAPSAAVLLEAASTLRDTESRRLEEAGGRAAVLLVLPLGLCFLPAFIATAVVPIVVVLVGTQLG</sequence>
<dbReference type="GO" id="GO:0005886">
    <property type="term" value="C:plasma membrane"/>
    <property type="evidence" value="ECO:0007669"/>
    <property type="project" value="UniProtKB-SubCell"/>
</dbReference>
<dbReference type="PANTHER" id="PTHR35007:SF3">
    <property type="entry name" value="POSSIBLE CONSERVED ALANINE RICH MEMBRANE PROTEIN"/>
    <property type="match status" value="1"/>
</dbReference>
<accession>A0A1W2CV27</accession>
<dbReference type="Pfam" id="PF00482">
    <property type="entry name" value="T2SSF"/>
    <property type="match status" value="1"/>
</dbReference>
<reference evidence="8 9" key="1">
    <citation type="submission" date="2017-04" db="EMBL/GenBank/DDBJ databases">
        <authorList>
            <person name="Afonso C.L."/>
            <person name="Miller P.J."/>
            <person name="Scott M.A."/>
            <person name="Spackman E."/>
            <person name="Goraichik I."/>
            <person name="Dimitrov K.M."/>
            <person name="Suarez D.L."/>
            <person name="Swayne D.E."/>
        </authorList>
    </citation>
    <scope>NUCLEOTIDE SEQUENCE [LARGE SCALE GENOMIC DNA]</scope>
    <source>
        <strain evidence="8 9">CGMCC 1.12511</strain>
    </source>
</reference>
<evidence type="ECO:0000256" key="5">
    <source>
        <dbReference type="ARBA" id="ARBA00023136"/>
    </source>
</evidence>
<feature type="transmembrane region" description="Helical" evidence="6">
    <location>
        <begin position="150"/>
        <end position="179"/>
    </location>
</feature>
<dbReference type="RefSeq" id="WP_084452602.1">
    <property type="nucleotide sequence ID" value="NZ_FWXN01000012.1"/>
</dbReference>
<keyword evidence="2" id="KW-1003">Cell membrane</keyword>
<evidence type="ECO:0000313" key="8">
    <source>
        <dbReference type="EMBL" id="SMC88826.1"/>
    </source>
</evidence>
<dbReference type="AlphaFoldDB" id="A0A1W2CV27"/>
<protein>
    <submittedName>
        <fullName evidence="8">Type II secretion system (T2SS), protein F</fullName>
    </submittedName>
</protein>
<evidence type="ECO:0000256" key="2">
    <source>
        <dbReference type="ARBA" id="ARBA00022475"/>
    </source>
</evidence>
<dbReference type="EMBL" id="FWXN01000012">
    <property type="protein sequence ID" value="SMC88826.1"/>
    <property type="molecule type" value="Genomic_DNA"/>
</dbReference>
<evidence type="ECO:0000256" key="4">
    <source>
        <dbReference type="ARBA" id="ARBA00022989"/>
    </source>
</evidence>
<keyword evidence="3 6" id="KW-0812">Transmembrane</keyword>
<dbReference type="Proteomes" id="UP000192634">
    <property type="component" value="Unassembled WGS sequence"/>
</dbReference>
<evidence type="ECO:0000313" key="9">
    <source>
        <dbReference type="Proteomes" id="UP000192634"/>
    </source>
</evidence>